<feature type="transmembrane region" description="Helical" evidence="1">
    <location>
        <begin position="41"/>
        <end position="60"/>
    </location>
</feature>
<keyword evidence="1" id="KW-0472">Membrane</keyword>
<organism evidence="2 3">
    <name type="scientific">Natrialba taiwanensis DSM 12281</name>
    <dbReference type="NCBI Taxonomy" id="1230458"/>
    <lineage>
        <taxon>Archaea</taxon>
        <taxon>Methanobacteriati</taxon>
        <taxon>Methanobacteriota</taxon>
        <taxon>Stenosarchaea group</taxon>
        <taxon>Halobacteria</taxon>
        <taxon>Halobacteriales</taxon>
        <taxon>Natrialbaceae</taxon>
        <taxon>Natrialba</taxon>
    </lineage>
</organism>
<dbReference type="RefSeq" id="WP_006826902.1">
    <property type="nucleotide sequence ID" value="NZ_AOIL01000052.1"/>
</dbReference>
<dbReference type="AlphaFoldDB" id="L9ZPI6"/>
<dbReference type="PATRIC" id="fig|1230458.4.peg.3292"/>
<evidence type="ECO:0000256" key="1">
    <source>
        <dbReference type="SAM" id="Phobius"/>
    </source>
</evidence>
<dbReference type="OrthoDB" id="202859at2157"/>
<evidence type="ECO:0000313" key="2">
    <source>
        <dbReference type="EMBL" id="ELY87976.1"/>
    </source>
</evidence>
<accession>L9ZPI6</accession>
<protein>
    <submittedName>
        <fullName evidence="2">Uncharacterized protein</fullName>
    </submittedName>
</protein>
<keyword evidence="1" id="KW-1133">Transmembrane helix</keyword>
<dbReference type="EMBL" id="AOIL01000052">
    <property type="protein sequence ID" value="ELY87976.1"/>
    <property type="molecule type" value="Genomic_DNA"/>
</dbReference>
<reference evidence="2 3" key="1">
    <citation type="journal article" date="2014" name="PLoS Genet.">
        <title>Phylogenetically driven sequencing of extremely halophilic archaea reveals strategies for static and dynamic osmo-response.</title>
        <authorList>
            <person name="Becker E.A."/>
            <person name="Seitzer P.M."/>
            <person name="Tritt A."/>
            <person name="Larsen D."/>
            <person name="Krusor M."/>
            <person name="Yao A.I."/>
            <person name="Wu D."/>
            <person name="Madern D."/>
            <person name="Eisen J.A."/>
            <person name="Darling A.E."/>
            <person name="Facciotti M.T."/>
        </authorList>
    </citation>
    <scope>NUCLEOTIDE SEQUENCE [LARGE SCALE GENOMIC DNA]</scope>
    <source>
        <strain evidence="2 3">DSM 12281</strain>
    </source>
</reference>
<comment type="caution">
    <text evidence="2">The sequence shown here is derived from an EMBL/GenBank/DDBJ whole genome shotgun (WGS) entry which is preliminary data.</text>
</comment>
<proteinExistence type="predicted"/>
<keyword evidence="3" id="KW-1185">Reference proteome</keyword>
<sequence length="78" mass="8135">MVQNPRQAYGALFVVIVAAISGVIIAAGFAAPEFVIRGATFWLFIGAVGVMVVCAIISWLTDLPGILAREFGSNGGDH</sequence>
<evidence type="ECO:0000313" key="3">
    <source>
        <dbReference type="Proteomes" id="UP000011648"/>
    </source>
</evidence>
<dbReference type="STRING" id="1230458.C484_16234"/>
<dbReference type="Proteomes" id="UP000011648">
    <property type="component" value="Unassembled WGS sequence"/>
</dbReference>
<name>L9ZPI6_9EURY</name>
<keyword evidence="1" id="KW-0812">Transmembrane</keyword>
<gene>
    <name evidence="2" type="ORF">C484_16234</name>
</gene>
<feature type="transmembrane region" description="Helical" evidence="1">
    <location>
        <begin position="9"/>
        <end position="29"/>
    </location>
</feature>